<name>A0A9P6WLR7_9ASCO</name>
<organism evidence="2 3">
    <name type="scientific">Pichia californica</name>
    <dbReference type="NCBI Taxonomy" id="460514"/>
    <lineage>
        <taxon>Eukaryota</taxon>
        <taxon>Fungi</taxon>
        <taxon>Dikarya</taxon>
        <taxon>Ascomycota</taxon>
        <taxon>Saccharomycotina</taxon>
        <taxon>Pichiomycetes</taxon>
        <taxon>Pichiales</taxon>
        <taxon>Pichiaceae</taxon>
        <taxon>Pichia</taxon>
    </lineage>
</organism>
<dbReference type="OrthoDB" id="3998144at2759"/>
<gene>
    <name evidence="2" type="ORF">C6P40_005172</name>
</gene>
<comment type="caution">
    <text evidence="2">The sequence shown here is derived from an EMBL/GenBank/DDBJ whole genome shotgun (WGS) entry which is preliminary data.</text>
</comment>
<dbReference type="EMBL" id="PUHW01000085">
    <property type="protein sequence ID" value="KAG0689350.1"/>
    <property type="molecule type" value="Genomic_DNA"/>
</dbReference>
<evidence type="ECO:0000313" key="3">
    <source>
        <dbReference type="Proteomes" id="UP000697127"/>
    </source>
</evidence>
<feature type="compositionally biased region" description="Basic and acidic residues" evidence="1">
    <location>
        <begin position="257"/>
        <end position="289"/>
    </location>
</feature>
<reference evidence="2" key="1">
    <citation type="submission" date="2020-11" db="EMBL/GenBank/DDBJ databases">
        <title>Kefir isolates.</title>
        <authorList>
            <person name="Marcisauskas S."/>
            <person name="Kim Y."/>
            <person name="Blasche S."/>
        </authorList>
    </citation>
    <scope>NUCLEOTIDE SEQUENCE</scope>
    <source>
        <strain evidence="2">Olga-1</strain>
    </source>
</reference>
<evidence type="ECO:0000313" key="2">
    <source>
        <dbReference type="EMBL" id="KAG0689350.1"/>
    </source>
</evidence>
<evidence type="ECO:0000256" key="1">
    <source>
        <dbReference type="SAM" id="MobiDB-lite"/>
    </source>
</evidence>
<feature type="region of interest" description="Disordered" evidence="1">
    <location>
        <begin position="257"/>
        <end position="293"/>
    </location>
</feature>
<proteinExistence type="predicted"/>
<protein>
    <submittedName>
        <fullName evidence="2">Uncharacterized protein</fullName>
    </submittedName>
</protein>
<accession>A0A9P6WLR7</accession>
<dbReference type="AlphaFoldDB" id="A0A9P6WLR7"/>
<dbReference type="Proteomes" id="UP000697127">
    <property type="component" value="Unassembled WGS sequence"/>
</dbReference>
<keyword evidence="3" id="KW-1185">Reference proteome</keyword>
<feature type="region of interest" description="Disordered" evidence="1">
    <location>
        <begin position="27"/>
        <end position="57"/>
    </location>
</feature>
<feature type="compositionally biased region" description="Low complexity" evidence="1">
    <location>
        <begin position="43"/>
        <end position="53"/>
    </location>
</feature>
<sequence length="317" mass="35070">MPPRRTKLVKLKIASDELVKFPELTAHVQVKPPKQPRLKSKGNNENPNLFNNGNGNGKVTKLKIKGNSISIIESASTSRDSSLKSIDSTDTIAADFNNGSTTPTSGNISIPILNPTSMSSTLISASASSKLSSNVRVGVSGLAMNTSIVRELETSGHVGEWRRFENISTEKKVNDQPYFDNKIKLPNLNELDENHSVISMRDYRGYKELDIKDKQNEIIQYAQSKGRKIIRGFSGYLMLWPSWHKVKEGSLKKKVLEDSDEKRSDSTIRKIKESETPNEAPKPDLKPDVLIKPTCTEPPKPIITSLSDILEATAALS</sequence>